<dbReference type="InterPro" id="IPR043502">
    <property type="entry name" value="DNA/RNA_pol_sf"/>
</dbReference>
<feature type="domain" description="Reverse transcriptase Ty1/copia-type" evidence="1">
    <location>
        <begin position="1"/>
        <end position="105"/>
    </location>
</feature>
<proteinExistence type="predicted"/>
<keyword evidence="3" id="KW-1185">Reference proteome</keyword>
<dbReference type="EMBL" id="LXQA010268821">
    <property type="protein sequence ID" value="MCI39566.1"/>
    <property type="molecule type" value="Genomic_DNA"/>
</dbReference>
<dbReference type="InterPro" id="IPR013103">
    <property type="entry name" value="RVT_2"/>
</dbReference>
<name>A0A392RVF5_9FABA</name>
<keyword evidence="2" id="KW-0675">Receptor</keyword>
<evidence type="ECO:0000313" key="3">
    <source>
        <dbReference type="Proteomes" id="UP000265520"/>
    </source>
</evidence>
<evidence type="ECO:0000259" key="1">
    <source>
        <dbReference type="Pfam" id="PF07727"/>
    </source>
</evidence>
<protein>
    <submittedName>
        <fullName evidence="2">LRR receptor-like serine/threonine-protein kinase GSO1-like</fullName>
    </submittedName>
</protein>
<sequence length="106" mass="12219">MHQLDIKFAFLNGPLEEEVYVKQPPGFEIKGQEEKVFKLKKALYGLKQAPRAWNKRIDSFLIKLKFTKCTSEYGIYVKGSNSNDLFILCLYVDDLLITGSNKDVLQ</sequence>
<keyword evidence="2" id="KW-0418">Kinase</keyword>
<keyword evidence="2" id="KW-0808">Transferase</keyword>
<accession>A0A392RVF5</accession>
<comment type="caution">
    <text evidence="2">The sequence shown here is derived from an EMBL/GenBank/DDBJ whole genome shotgun (WGS) entry which is preliminary data.</text>
</comment>
<reference evidence="2 3" key="1">
    <citation type="journal article" date="2018" name="Front. Plant Sci.">
        <title>Red Clover (Trifolium pratense) and Zigzag Clover (T. medium) - A Picture of Genomic Similarities and Differences.</title>
        <authorList>
            <person name="Dluhosova J."/>
            <person name="Istvanek J."/>
            <person name="Nedelnik J."/>
            <person name="Repkova J."/>
        </authorList>
    </citation>
    <scope>NUCLEOTIDE SEQUENCE [LARGE SCALE GENOMIC DNA]</scope>
    <source>
        <strain evidence="3">cv. 10/8</strain>
        <tissue evidence="2">Leaf</tissue>
    </source>
</reference>
<dbReference type="AlphaFoldDB" id="A0A392RVF5"/>
<evidence type="ECO:0000313" key="2">
    <source>
        <dbReference type="EMBL" id="MCI39566.1"/>
    </source>
</evidence>
<dbReference type="Proteomes" id="UP000265520">
    <property type="component" value="Unassembled WGS sequence"/>
</dbReference>
<dbReference type="SUPFAM" id="SSF56672">
    <property type="entry name" value="DNA/RNA polymerases"/>
    <property type="match status" value="1"/>
</dbReference>
<organism evidence="2 3">
    <name type="scientific">Trifolium medium</name>
    <dbReference type="NCBI Taxonomy" id="97028"/>
    <lineage>
        <taxon>Eukaryota</taxon>
        <taxon>Viridiplantae</taxon>
        <taxon>Streptophyta</taxon>
        <taxon>Embryophyta</taxon>
        <taxon>Tracheophyta</taxon>
        <taxon>Spermatophyta</taxon>
        <taxon>Magnoliopsida</taxon>
        <taxon>eudicotyledons</taxon>
        <taxon>Gunneridae</taxon>
        <taxon>Pentapetalae</taxon>
        <taxon>rosids</taxon>
        <taxon>fabids</taxon>
        <taxon>Fabales</taxon>
        <taxon>Fabaceae</taxon>
        <taxon>Papilionoideae</taxon>
        <taxon>50 kb inversion clade</taxon>
        <taxon>NPAAA clade</taxon>
        <taxon>Hologalegina</taxon>
        <taxon>IRL clade</taxon>
        <taxon>Trifolieae</taxon>
        <taxon>Trifolium</taxon>
    </lineage>
</organism>
<feature type="non-terminal residue" evidence="2">
    <location>
        <position position="106"/>
    </location>
</feature>
<dbReference type="GO" id="GO:0016301">
    <property type="term" value="F:kinase activity"/>
    <property type="evidence" value="ECO:0007669"/>
    <property type="project" value="UniProtKB-KW"/>
</dbReference>
<dbReference type="Pfam" id="PF07727">
    <property type="entry name" value="RVT_2"/>
    <property type="match status" value="1"/>
</dbReference>